<feature type="region of interest" description="Disordered" evidence="3">
    <location>
        <begin position="603"/>
        <end position="653"/>
    </location>
</feature>
<dbReference type="GO" id="GO:1904262">
    <property type="term" value="P:negative regulation of TORC1 signaling"/>
    <property type="evidence" value="ECO:0007669"/>
    <property type="project" value="TreeGrafter"/>
</dbReference>
<feature type="compositionally biased region" description="Basic and acidic residues" evidence="3">
    <location>
        <begin position="622"/>
        <end position="642"/>
    </location>
</feature>
<protein>
    <recommendedName>
        <fullName evidence="2">Nitrogen permease regulator 3</fullName>
    </recommendedName>
    <alternativeName>
        <fullName evidence="2">Required for meiotic nuclear division protein 11</fullName>
    </alternativeName>
</protein>
<evidence type="ECO:0000256" key="1">
    <source>
        <dbReference type="ARBA" id="ARBA00010546"/>
    </source>
</evidence>
<dbReference type="Pfam" id="PF03666">
    <property type="entry name" value="NPR3"/>
    <property type="match status" value="1"/>
</dbReference>
<dbReference type="EMBL" id="JAPEVG010000032">
    <property type="protein sequence ID" value="KAJ8494783.1"/>
    <property type="molecule type" value="Genomic_DNA"/>
</dbReference>
<name>A0AAD7U1B0_9APHY</name>
<dbReference type="PANTHER" id="PTHR13153">
    <property type="entry name" value="CGTHBA PROTEIN -14 GENE PROTEIN"/>
    <property type="match status" value="1"/>
</dbReference>
<feature type="compositionally biased region" description="Low complexity" evidence="3">
    <location>
        <begin position="30"/>
        <end position="40"/>
    </location>
</feature>
<feature type="chain" id="PRO_5042076456" description="Nitrogen permease regulator 3" evidence="4">
    <location>
        <begin position="18"/>
        <end position="808"/>
    </location>
</feature>
<keyword evidence="2 4" id="KW-0732">Signal</keyword>
<dbReference type="GO" id="GO:0038202">
    <property type="term" value="P:TORC1 signaling"/>
    <property type="evidence" value="ECO:0007669"/>
    <property type="project" value="TreeGrafter"/>
</dbReference>
<feature type="signal peptide" evidence="4">
    <location>
        <begin position="1"/>
        <end position="17"/>
    </location>
</feature>
<dbReference type="GO" id="GO:0010508">
    <property type="term" value="P:positive regulation of autophagy"/>
    <property type="evidence" value="ECO:0007669"/>
    <property type="project" value="TreeGrafter"/>
</dbReference>
<evidence type="ECO:0000256" key="2">
    <source>
        <dbReference type="RuleBase" id="RU368069"/>
    </source>
</evidence>
<dbReference type="InterPro" id="IPR005365">
    <property type="entry name" value="Npr3"/>
</dbReference>
<feature type="compositionally biased region" description="Basic and acidic residues" evidence="3">
    <location>
        <begin position="690"/>
        <end position="703"/>
    </location>
</feature>
<accession>A0AAD7U1B0</accession>
<organism evidence="6 7">
    <name type="scientific">Trametes cubensis</name>
    <dbReference type="NCBI Taxonomy" id="1111947"/>
    <lineage>
        <taxon>Eukaryota</taxon>
        <taxon>Fungi</taxon>
        <taxon>Dikarya</taxon>
        <taxon>Basidiomycota</taxon>
        <taxon>Agaricomycotina</taxon>
        <taxon>Agaricomycetes</taxon>
        <taxon>Polyporales</taxon>
        <taxon>Polyporaceae</taxon>
        <taxon>Trametes</taxon>
    </lineage>
</organism>
<feature type="compositionally biased region" description="Basic and acidic residues" evidence="3">
    <location>
        <begin position="109"/>
        <end position="123"/>
    </location>
</feature>
<comment type="function">
    <text evidence="2">Mediates inactivation of the TORC1 complex in response to amino acid starvation. Required for meiotic nuclear division.</text>
</comment>
<evidence type="ECO:0000256" key="4">
    <source>
        <dbReference type="SAM" id="SignalP"/>
    </source>
</evidence>
<comment type="caution">
    <text evidence="6">The sequence shown here is derived from an EMBL/GenBank/DDBJ whole genome shotgun (WGS) entry which is preliminary data.</text>
</comment>
<dbReference type="Pfam" id="PF24064">
    <property type="entry name" value="HTH_NPRL3"/>
    <property type="match status" value="1"/>
</dbReference>
<dbReference type="GO" id="GO:0034198">
    <property type="term" value="P:cellular response to amino acid starvation"/>
    <property type="evidence" value="ECO:0007669"/>
    <property type="project" value="TreeGrafter"/>
</dbReference>
<dbReference type="PANTHER" id="PTHR13153:SF5">
    <property type="entry name" value="GATOR COMPLEX PROTEIN NPRL3"/>
    <property type="match status" value="1"/>
</dbReference>
<gene>
    <name evidence="6" type="ORF">ONZ51_g2127</name>
</gene>
<keyword evidence="2" id="KW-0469">Meiosis</keyword>
<dbReference type="GO" id="GO:0005774">
    <property type="term" value="C:vacuolar membrane"/>
    <property type="evidence" value="ECO:0007669"/>
    <property type="project" value="UniProtKB-SubCell"/>
</dbReference>
<feature type="region of interest" description="Disordered" evidence="3">
    <location>
        <begin position="25"/>
        <end position="67"/>
    </location>
</feature>
<evidence type="ECO:0000313" key="6">
    <source>
        <dbReference type="EMBL" id="KAJ8494783.1"/>
    </source>
</evidence>
<feature type="region of interest" description="Disordered" evidence="3">
    <location>
        <begin position="91"/>
        <end position="138"/>
    </location>
</feature>
<dbReference type="AlphaFoldDB" id="A0AAD7U1B0"/>
<comment type="subcellular location">
    <subcellularLocation>
        <location evidence="2">Vacuole membrane</location>
        <topology evidence="2">Peripheral membrane protein</topology>
    </subcellularLocation>
</comment>
<dbReference type="GO" id="GO:0051321">
    <property type="term" value="P:meiotic cell cycle"/>
    <property type="evidence" value="ECO:0007669"/>
    <property type="project" value="UniProtKB-UniRule"/>
</dbReference>
<dbReference type="Proteomes" id="UP001215151">
    <property type="component" value="Unassembled WGS sequence"/>
</dbReference>
<feature type="compositionally biased region" description="Polar residues" evidence="3">
    <location>
        <begin position="93"/>
        <end position="107"/>
    </location>
</feature>
<evidence type="ECO:0000259" key="5">
    <source>
        <dbReference type="Pfam" id="PF24064"/>
    </source>
</evidence>
<feature type="domain" description="GATOR1 complex protein NPRL3 C-terminal HTH" evidence="5">
    <location>
        <begin position="742"/>
        <end position="801"/>
    </location>
</feature>
<proteinExistence type="inferred from homology"/>
<evidence type="ECO:0000313" key="7">
    <source>
        <dbReference type="Proteomes" id="UP001215151"/>
    </source>
</evidence>
<dbReference type="GO" id="GO:1990130">
    <property type="term" value="C:GATOR1 complex"/>
    <property type="evidence" value="ECO:0007669"/>
    <property type="project" value="TreeGrafter"/>
</dbReference>
<evidence type="ECO:0000256" key="3">
    <source>
        <dbReference type="SAM" id="MobiDB-lite"/>
    </source>
</evidence>
<keyword evidence="7" id="KW-1185">Reference proteome</keyword>
<feature type="compositionally biased region" description="Polar residues" evidence="3">
    <location>
        <begin position="675"/>
        <end position="687"/>
    </location>
</feature>
<sequence>MSETLLCVLLVTSSAKGSNLVYHWPPSPTTTPRLARPLPTNDFPGALADNPWRAANSPDNVNEEPQWDLSKLSIEDNSEYYWQRPQLRRDRSVSFTQPSSHPTSRRASPSKEPKDSYDLDGTRHANATSPGHAGAGGGGCGGDEYSTLLGYSGEFLAQILCPQSSMCHQKFELIVDDLAFVGHPVCADADGGWRFKEQQQPAPAAATRGRGSKKGQSPQDEARLLTPERAEWGERGGRTGAQVQVQAHGDAGGAGMQTFHLVFVLDLPDPSSSASGNVARYFDTIYEQIAFNLTAVMYQEQVVNRFVEAQSELLGALREDFANRGESFADFMYEALKVSTIAPAMKTLYESIKANAIARITINDLPLELQLPPYLDALLHVDEENELEDDHEDEDDEPSAWGPDISSAWRLPALTPWKALLMLDDDAEQGYQMYMQLRAAQLNPEDRMLAEQLIRFVDSASVTLSLAEMASLLDWQLETQVYPTVHWLVLHRRAKIVDIVHPSLKTVFSVPQKFPAPLATLSAEFARAFADKDVPPLPKLLAMISTATHKQNTNHFFATVVGSKELIPLYLDVVLWMLKRDLLIRLHLRIRIIATEQLKKRVRQRWEEKSQRRRSRSRARNIAHDRTRARSESYDGDRRSDAGGEAGQALETVTESSPVEYWVSFSPKTARKQARQMSSEQTPNDSPEVSPHDEAHEDEKFDDHEEELSSSSADEAKWEEYYRSGGNDNIPSMISSPARANRLERDWLMAMSEGKDPHIAALFRRIHQYFDGKCSDDEILYRAEISRRQLREVLHHYEEYLQTFLHPS</sequence>
<feature type="region of interest" description="Disordered" evidence="3">
    <location>
        <begin position="670"/>
        <end position="716"/>
    </location>
</feature>
<dbReference type="InterPro" id="IPR056603">
    <property type="entry name" value="HTH_NPRL3"/>
</dbReference>
<feature type="region of interest" description="Disordered" evidence="3">
    <location>
        <begin position="198"/>
        <end position="237"/>
    </location>
</feature>
<feature type="compositionally biased region" description="Basic and acidic residues" evidence="3">
    <location>
        <begin position="220"/>
        <end position="237"/>
    </location>
</feature>
<reference evidence="6" key="1">
    <citation type="submission" date="2022-11" db="EMBL/GenBank/DDBJ databases">
        <title>Genome Sequence of Cubamyces cubensis.</title>
        <authorList>
            <person name="Buettner E."/>
        </authorList>
    </citation>
    <scope>NUCLEOTIDE SEQUENCE</scope>
    <source>
        <strain evidence="6">MPL-01</strain>
    </source>
</reference>
<feature type="compositionally biased region" description="Basic residues" evidence="3">
    <location>
        <begin position="611"/>
        <end position="621"/>
    </location>
</feature>
<comment type="similarity">
    <text evidence="1 2">Belongs to the NPR3 family.</text>
</comment>